<dbReference type="EMBL" id="AP015038">
    <property type="protein sequence ID" value="BAT88798.1"/>
    <property type="molecule type" value="Genomic_DNA"/>
</dbReference>
<proteinExistence type="predicted"/>
<dbReference type="AlphaFoldDB" id="A0A0S3S7J1"/>
<organism evidence="1 2">
    <name type="scientific">Vigna angularis var. angularis</name>
    <dbReference type="NCBI Taxonomy" id="157739"/>
    <lineage>
        <taxon>Eukaryota</taxon>
        <taxon>Viridiplantae</taxon>
        <taxon>Streptophyta</taxon>
        <taxon>Embryophyta</taxon>
        <taxon>Tracheophyta</taxon>
        <taxon>Spermatophyta</taxon>
        <taxon>Magnoliopsida</taxon>
        <taxon>eudicotyledons</taxon>
        <taxon>Gunneridae</taxon>
        <taxon>Pentapetalae</taxon>
        <taxon>rosids</taxon>
        <taxon>fabids</taxon>
        <taxon>Fabales</taxon>
        <taxon>Fabaceae</taxon>
        <taxon>Papilionoideae</taxon>
        <taxon>50 kb inversion clade</taxon>
        <taxon>NPAAA clade</taxon>
        <taxon>indigoferoid/millettioid clade</taxon>
        <taxon>Phaseoleae</taxon>
        <taxon>Vigna</taxon>
    </lineage>
</organism>
<protein>
    <submittedName>
        <fullName evidence="1">Uncharacterized protein</fullName>
    </submittedName>
</protein>
<gene>
    <name evidence="1" type="primary">Vigan.05G241100</name>
    <name evidence="1" type="ORF">VIGAN_05241100</name>
</gene>
<name>A0A0S3S7J1_PHAAN</name>
<evidence type="ECO:0000313" key="2">
    <source>
        <dbReference type="Proteomes" id="UP000291084"/>
    </source>
</evidence>
<evidence type="ECO:0000313" key="1">
    <source>
        <dbReference type="EMBL" id="BAT88798.1"/>
    </source>
</evidence>
<reference evidence="1 2" key="1">
    <citation type="journal article" date="2015" name="Sci. Rep.">
        <title>The power of single molecule real-time sequencing technology in the de novo assembly of a eukaryotic genome.</title>
        <authorList>
            <person name="Sakai H."/>
            <person name="Naito K."/>
            <person name="Ogiso-Tanaka E."/>
            <person name="Takahashi Y."/>
            <person name="Iseki K."/>
            <person name="Muto C."/>
            <person name="Satou K."/>
            <person name="Teruya K."/>
            <person name="Shiroma A."/>
            <person name="Shimoji M."/>
            <person name="Hirano T."/>
            <person name="Itoh T."/>
            <person name="Kaga A."/>
            <person name="Tomooka N."/>
        </authorList>
    </citation>
    <scope>NUCLEOTIDE SEQUENCE [LARGE SCALE GENOMIC DNA]</scope>
    <source>
        <strain evidence="2">cv. Shumari</strain>
    </source>
</reference>
<sequence length="97" mass="10903">MKLQHADFIGWIETQASTTLPAHHASSIGHHTWNVTLIWKEAHVERKKEAPPVQQHGDKVSAWSKNAAATGRKRCFERCSSPHLGRSSNSRPAWSKL</sequence>
<keyword evidence="2" id="KW-1185">Reference proteome</keyword>
<accession>A0A0S3S7J1</accession>
<feature type="non-terminal residue" evidence="1">
    <location>
        <position position="97"/>
    </location>
</feature>
<dbReference type="Proteomes" id="UP000291084">
    <property type="component" value="Chromosome 5"/>
</dbReference>